<keyword evidence="2 8" id="KW-0021">Allosteric enzyme</keyword>
<sequence length="698" mass="76130">MDSDFGIPRELSDLQKLRSLYQPGLPPCLQGTTVRVEFGDVTTCADPADVHAISRAFPHTYGQPLAHFLRATAKVPDAQIITDHPAVRVGIVFCGRQSPGGHNVVWGLQNALKIHNPKSTLLGFLGGSEGFFAQKTLEITDDILETYKNQGGYDLLGRTKDQIRTTEQVRAALTACKDLKLDALVIIGGVTSNTDAAQLAETFAVEKCQTKVVGVPVTLNGDLKNQFVETNVGFDTICKCQQCNIMKVVGFMIKDENIPFIGFLLSYFLNPVALFDSVLWETEVNSQLISNVCTDALSAEKYYYFIRLMGRKASHVALECTLQSHPNMVILGEEVAASKLTLFDLTKKICDAVQARAEQDKNHGVILLPEGLIESIPEVYALLKVIAFVSPSLAAFGNCACGIACFSFPMKGSTEILCTSQEIHSLLKQGVAPDSISSQLSPWASALLEFLPPFIKRELLLHPESDDSAQLSQIETEKLLAHLVEAEMNRRLKEGTYKGKKFNAICHFFGYQARGSLPSKFDCDYAYVLGHICYHILAAGLNGYMATISNLKNPSNKWRCGAAPITAMMTVKHWAQSPGASSIGKPAIHPATVDLKGKAYELLRVNAGRFLMEDLYRNPGPLQFDGPGADSKAVSLSVEDADYMGRIKKLQEYLDKVRNIVKPGCSQDVLKAALSVMSSVTEVLSVMSSTSSSGLTTL</sequence>
<dbReference type="EMBL" id="JAAWWB010000004">
    <property type="protein sequence ID" value="KAG6783535.1"/>
    <property type="molecule type" value="Genomic_DNA"/>
</dbReference>
<dbReference type="GO" id="GO:0003872">
    <property type="term" value="F:6-phosphofructokinase activity"/>
    <property type="evidence" value="ECO:0007669"/>
    <property type="project" value="UniProtKB-UniRule"/>
</dbReference>
<keyword evidence="11" id="KW-1185">Reference proteome</keyword>
<evidence type="ECO:0000256" key="2">
    <source>
        <dbReference type="ARBA" id="ARBA00022533"/>
    </source>
</evidence>
<comment type="function">
    <text evidence="8">Regulatory subunit of pyrophosphate--fructose 6-phosphate 1-phosphotransferase.</text>
</comment>
<name>A0A8X8AM49_POPTO</name>
<keyword evidence="1 8" id="KW-0963">Cytoplasm</keyword>
<gene>
    <name evidence="8" type="primary">PFP-ALPHA</name>
    <name evidence="10" type="ORF">POTOM_009189</name>
</gene>
<organism evidence="10 11">
    <name type="scientific">Populus tomentosa</name>
    <name type="common">Chinese white poplar</name>
    <dbReference type="NCBI Taxonomy" id="118781"/>
    <lineage>
        <taxon>Eukaryota</taxon>
        <taxon>Viridiplantae</taxon>
        <taxon>Streptophyta</taxon>
        <taxon>Embryophyta</taxon>
        <taxon>Tracheophyta</taxon>
        <taxon>Spermatophyta</taxon>
        <taxon>Magnoliopsida</taxon>
        <taxon>eudicotyledons</taxon>
        <taxon>Gunneridae</taxon>
        <taxon>Pentapetalae</taxon>
        <taxon>rosids</taxon>
        <taxon>fabids</taxon>
        <taxon>Malpighiales</taxon>
        <taxon>Salicaceae</taxon>
        <taxon>Saliceae</taxon>
        <taxon>Populus</taxon>
    </lineage>
</organism>
<comment type="activity regulation">
    <text evidence="8">Allosterically activated by fructose 2,6-bisphosphate.</text>
</comment>
<comment type="subcellular location">
    <subcellularLocation>
        <location evidence="8">Cytoplasm</location>
    </subcellularLocation>
</comment>
<reference evidence="10" key="1">
    <citation type="journal article" date="2020" name="bioRxiv">
        <title>Hybrid origin of Populus tomentosa Carr. identified through genome sequencing and phylogenomic analysis.</title>
        <authorList>
            <person name="An X."/>
            <person name="Gao K."/>
            <person name="Chen Z."/>
            <person name="Li J."/>
            <person name="Yang X."/>
            <person name="Yang X."/>
            <person name="Zhou J."/>
            <person name="Guo T."/>
            <person name="Zhao T."/>
            <person name="Huang S."/>
            <person name="Miao D."/>
            <person name="Khan W.U."/>
            <person name="Rao P."/>
            <person name="Ye M."/>
            <person name="Lei B."/>
            <person name="Liao W."/>
            <person name="Wang J."/>
            <person name="Ji L."/>
            <person name="Li Y."/>
            <person name="Guo B."/>
            <person name="Mustafa N.S."/>
            <person name="Li S."/>
            <person name="Yun Q."/>
            <person name="Keller S.R."/>
            <person name="Mao J."/>
            <person name="Zhang R."/>
            <person name="Strauss S.H."/>
        </authorList>
    </citation>
    <scope>NUCLEOTIDE SEQUENCE</scope>
    <source>
        <strain evidence="10">GM15</strain>
        <tissue evidence="10">Leaf</tissue>
    </source>
</reference>
<feature type="domain" description="Phosphofructokinase" evidence="9">
    <location>
        <begin position="88"/>
        <end position="239"/>
    </location>
</feature>
<proteinExistence type="inferred from homology"/>
<dbReference type="HAMAP" id="MF_01980">
    <property type="entry name" value="Phosphofructokinase_II_Long"/>
    <property type="match status" value="1"/>
</dbReference>
<keyword evidence="5 8" id="KW-0418">Kinase</keyword>
<keyword evidence="7 8" id="KW-0324">Glycolysis</keyword>
<dbReference type="InterPro" id="IPR000023">
    <property type="entry name" value="Phosphofructokinase_dom"/>
</dbReference>
<dbReference type="PANTHER" id="PTHR43650">
    <property type="entry name" value="PYROPHOSPHATE--FRUCTOSE 6-PHOSPHATE 1-PHOSPHOTRANSFERASE"/>
    <property type="match status" value="1"/>
</dbReference>
<evidence type="ECO:0000256" key="4">
    <source>
        <dbReference type="ARBA" id="ARBA00022723"/>
    </source>
</evidence>
<evidence type="ECO:0000313" key="10">
    <source>
        <dbReference type="EMBL" id="KAG6783535.1"/>
    </source>
</evidence>
<accession>A0A8X8AM49</accession>
<dbReference type="GO" id="GO:0005829">
    <property type="term" value="C:cytosol"/>
    <property type="evidence" value="ECO:0007669"/>
    <property type="project" value="TreeGrafter"/>
</dbReference>
<protein>
    <recommendedName>
        <fullName evidence="8">Pyrophosphate--fructose 6-phosphate 1-phosphotransferase subunit alpha</fullName>
        <shortName evidence="8">PFP</shortName>
    </recommendedName>
    <alternativeName>
        <fullName evidence="8">6-phosphofructokinase, pyrophosphate dependent</fullName>
    </alternativeName>
    <alternativeName>
        <fullName evidence="8">PPi-PFK</fullName>
    </alternativeName>
    <alternativeName>
        <fullName evidence="8">Pyrophosphate-dependent 6-phosphofructose-1-kinase</fullName>
    </alternativeName>
</protein>
<comment type="caution">
    <text evidence="8">Lacks conserved residue(s) required for the propagation of feature annotation.</text>
</comment>
<comment type="subunit">
    <text evidence="8">Tetramer of two alpha (regulatory) and two beta (catalytic) chains.</text>
</comment>
<evidence type="ECO:0000313" key="11">
    <source>
        <dbReference type="Proteomes" id="UP000886885"/>
    </source>
</evidence>
<evidence type="ECO:0000256" key="5">
    <source>
        <dbReference type="ARBA" id="ARBA00022777"/>
    </source>
</evidence>
<comment type="similarity">
    <text evidence="8">Belongs to the phosphofructokinase type A (PFKA) family. PPi-dependent PFK group II subfamily. Clade 'Long' sub-subfamily.</text>
</comment>
<keyword evidence="3 8" id="KW-0808">Transferase</keyword>
<dbReference type="AlphaFoldDB" id="A0A8X8AM49"/>
<evidence type="ECO:0000256" key="8">
    <source>
        <dbReference type="HAMAP-Rule" id="MF_03185"/>
    </source>
</evidence>
<evidence type="ECO:0000256" key="6">
    <source>
        <dbReference type="ARBA" id="ARBA00022842"/>
    </source>
</evidence>
<dbReference type="GO" id="GO:0046872">
    <property type="term" value="F:metal ion binding"/>
    <property type="evidence" value="ECO:0007669"/>
    <property type="project" value="UniProtKB-KW"/>
</dbReference>
<dbReference type="OrthoDB" id="537915at2759"/>
<evidence type="ECO:0000256" key="3">
    <source>
        <dbReference type="ARBA" id="ARBA00022679"/>
    </source>
</evidence>
<keyword evidence="4 8" id="KW-0479">Metal-binding</keyword>
<dbReference type="GO" id="GO:0005524">
    <property type="term" value="F:ATP binding"/>
    <property type="evidence" value="ECO:0007669"/>
    <property type="project" value="InterPro"/>
</dbReference>
<evidence type="ECO:0000256" key="1">
    <source>
        <dbReference type="ARBA" id="ARBA00022490"/>
    </source>
</evidence>
<dbReference type="Proteomes" id="UP000886885">
    <property type="component" value="Chromosome 2D"/>
</dbReference>
<dbReference type="PANTHER" id="PTHR43650:SF17">
    <property type="entry name" value="PYROPHOSPHATE--FRUCTOSE 6-PHOSPHATE 1-PHOSPHOTRANSFERASE SUBUNIT ALPHA 1"/>
    <property type="match status" value="1"/>
</dbReference>
<dbReference type="GO" id="GO:0047334">
    <property type="term" value="F:diphosphate-fructose-6-phosphate 1-phosphotransferase activity"/>
    <property type="evidence" value="ECO:0007669"/>
    <property type="project" value="InterPro"/>
</dbReference>
<dbReference type="FunFam" id="1.10.10.480:FF:000001">
    <property type="entry name" value="Pyrophosphate--fructose 6-phosphate 1-phosphotransferase subunit alpha"/>
    <property type="match status" value="1"/>
</dbReference>
<evidence type="ECO:0000256" key="7">
    <source>
        <dbReference type="ARBA" id="ARBA00023152"/>
    </source>
</evidence>
<keyword evidence="6 8" id="KW-0460">Magnesium</keyword>
<dbReference type="Pfam" id="PF00365">
    <property type="entry name" value="PFK"/>
    <property type="match status" value="1"/>
</dbReference>
<dbReference type="GO" id="GO:0015979">
    <property type="term" value="P:photosynthesis"/>
    <property type="evidence" value="ECO:0007669"/>
    <property type="project" value="TreeGrafter"/>
</dbReference>
<comment type="pathway">
    <text evidence="8">Carbohydrate degradation; glycolysis; D-glyceraldehyde 3-phosphate and glycerone phosphate from D-glucose: step 3/4.</text>
</comment>
<dbReference type="GO" id="GO:0009749">
    <property type="term" value="P:response to glucose"/>
    <property type="evidence" value="ECO:0007669"/>
    <property type="project" value="TreeGrafter"/>
</dbReference>
<evidence type="ECO:0000259" key="9">
    <source>
        <dbReference type="Pfam" id="PF00365"/>
    </source>
</evidence>
<comment type="caution">
    <text evidence="10">The sequence shown here is derived from an EMBL/GenBank/DDBJ whole genome shotgun (WGS) entry which is preliminary data.</text>
</comment>
<dbReference type="InterPro" id="IPR011183">
    <property type="entry name" value="PfpB_PPi_PFK"/>
</dbReference>